<reference evidence="10" key="1">
    <citation type="submission" date="2025-08" db="UniProtKB">
        <authorList>
            <consortium name="Ensembl"/>
        </authorList>
    </citation>
    <scope>IDENTIFICATION</scope>
</reference>
<proteinExistence type="predicted"/>
<feature type="region of interest" description="Disordered" evidence="8">
    <location>
        <begin position="347"/>
        <end position="433"/>
    </location>
</feature>
<evidence type="ECO:0000313" key="10">
    <source>
        <dbReference type="Ensembl" id="ENSCCRP00010081419.1"/>
    </source>
</evidence>
<dbReference type="PANTHER" id="PTHR11793:SF7">
    <property type="entry name" value="TRANSCRIPTION FACTOR E2-ALPHA"/>
    <property type="match status" value="1"/>
</dbReference>
<keyword evidence="5" id="KW-0539">Nucleus</keyword>
<keyword evidence="4" id="KW-0804">Transcription</keyword>
<dbReference type="FunFam" id="4.10.280.10:FF:000001">
    <property type="entry name" value="Putative transcription factor 12"/>
    <property type="match status" value="1"/>
</dbReference>
<feature type="compositionally biased region" description="Acidic residues" evidence="8">
    <location>
        <begin position="412"/>
        <end position="421"/>
    </location>
</feature>
<dbReference type="GO" id="GO:0005667">
    <property type="term" value="C:transcription regulator complex"/>
    <property type="evidence" value="ECO:0007669"/>
    <property type="project" value="TreeGrafter"/>
</dbReference>
<dbReference type="InterPro" id="IPR051098">
    <property type="entry name" value="NeuroDiff_E-box_TFs"/>
</dbReference>
<comment type="subcellular location">
    <subcellularLocation>
        <location evidence="1">Nucleus</location>
    </subcellularLocation>
</comment>
<dbReference type="Pfam" id="PF00010">
    <property type="entry name" value="HLH"/>
    <property type="match status" value="1"/>
</dbReference>
<reference evidence="10" key="2">
    <citation type="submission" date="2025-09" db="UniProtKB">
        <authorList>
            <consortium name="Ensembl"/>
        </authorList>
    </citation>
    <scope>IDENTIFICATION</scope>
</reference>
<evidence type="ECO:0000256" key="6">
    <source>
        <dbReference type="ARBA" id="ARBA00041064"/>
    </source>
</evidence>
<dbReference type="InterPro" id="IPR011598">
    <property type="entry name" value="bHLH_dom"/>
</dbReference>
<evidence type="ECO:0000256" key="3">
    <source>
        <dbReference type="ARBA" id="ARBA00023125"/>
    </source>
</evidence>
<dbReference type="SMART" id="SM00353">
    <property type="entry name" value="HLH"/>
    <property type="match status" value="1"/>
</dbReference>
<evidence type="ECO:0000259" key="9">
    <source>
        <dbReference type="PROSITE" id="PS50888"/>
    </source>
</evidence>
<accession>A0A8C1R206</accession>
<feature type="compositionally biased region" description="Polar residues" evidence="8">
    <location>
        <begin position="295"/>
        <end position="308"/>
    </location>
</feature>
<dbReference type="GO" id="GO:0005634">
    <property type="term" value="C:nucleus"/>
    <property type="evidence" value="ECO:0007669"/>
    <property type="project" value="UniProtKB-SubCell"/>
</dbReference>
<dbReference type="GO" id="GO:0000981">
    <property type="term" value="F:DNA-binding transcription factor activity, RNA polymerase II-specific"/>
    <property type="evidence" value="ECO:0007669"/>
    <property type="project" value="TreeGrafter"/>
</dbReference>
<feature type="compositionally biased region" description="Low complexity" evidence="8">
    <location>
        <begin position="275"/>
        <end position="294"/>
    </location>
</feature>
<keyword evidence="2" id="KW-0805">Transcription regulation</keyword>
<sequence length="521" mass="56056">MATAGTDMELNDLLDFSVMFPHPVSNGKNRGPTLPSSQYGLDERSGSGSWASGEANGPAFGARVRKHTHVLSLRHNLSGVSFAGKSERGYPVTQLLPADISDGLSPPGMKVSSQFYSLHRRRVADSSLGELILLYLLVISLVSSVWQVYPGSTGEDYNPDGSGYPGSKAANLYPGSFWPDGLPDHWGQSGYPPVMSNSPHIKRQPLPLSPQNYPLHGSEVNLPSSFHPASAGYGVPNHTPPISGSDSIMVSRAGNAGSSGAEIGKALASIYPSDNNGSSYSPSPSTPVGSPSNVAASASQWPKGSSQPAPSPGFEPGLQALVRSLESYEICIDDAAGLPQSSALLQGHHAPHQAPPTSQSDTFTSLSLPHSSHSSSSDIKREDKEDDENLSIADKSEDEKKDGKSRTRSSQDDEEDDEDLPIEVKAEREKERRVANNARERLRVRDINEAFKELGRMCQLHMNNEKPQTKLLVLHQAVNVILNLEQQVRERNLNPKAACLKRREEEKVSGDCLGGDGHAHI</sequence>
<keyword evidence="11" id="KW-1185">Reference proteome</keyword>
<dbReference type="GO" id="GO:0000978">
    <property type="term" value="F:RNA polymerase II cis-regulatory region sequence-specific DNA binding"/>
    <property type="evidence" value="ECO:0007669"/>
    <property type="project" value="TreeGrafter"/>
</dbReference>
<evidence type="ECO:0000256" key="2">
    <source>
        <dbReference type="ARBA" id="ARBA00023015"/>
    </source>
</evidence>
<organism evidence="10 11">
    <name type="scientific">Cyprinus carpio</name>
    <name type="common">Common carp</name>
    <dbReference type="NCBI Taxonomy" id="7962"/>
    <lineage>
        <taxon>Eukaryota</taxon>
        <taxon>Metazoa</taxon>
        <taxon>Chordata</taxon>
        <taxon>Craniata</taxon>
        <taxon>Vertebrata</taxon>
        <taxon>Euteleostomi</taxon>
        <taxon>Actinopterygii</taxon>
        <taxon>Neopterygii</taxon>
        <taxon>Teleostei</taxon>
        <taxon>Ostariophysi</taxon>
        <taxon>Cypriniformes</taxon>
        <taxon>Cyprinidae</taxon>
        <taxon>Cyprininae</taxon>
        <taxon>Cyprinus</taxon>
    </lineage>
</organism>
<dbReference type="GO" id="GO:0000785">
    <property type="term" value="C:chromatin"/>
    <property type="evidence" value="ECO:0007669"/>
    <property type="project" value="TreeGrafter"/>
</dbReference>
<dbReference type="PANTHER" id="PTHR11793">
    <property type="entry name" value="BASIC HELIX-LOOP-HELIX TRANSCRIPTION FACTOR"/>
    <property type="match status" value="1"/>
</dbReference>
<feature type="compositionally biased region" description="Basic and acidic residues" evidence="8">
    <location>
        <begin position="422"/>
        <end position="433"/>
    </location>
</feature>
<feature type="domain" description="BHLH" evidence="9">
    <location>
        <begin position="431"/>
        <end position="484"/>
    </location>
</feature>
<evidence type="ECO:0000256" key="4">
    <source>
        <dbReference type="ARBA" id="ARBA00023163"/>
    </source>
</evidence>
<evidence type="ECO:0000256" key="7">
    <source>
        <dbReference type="ARBA" id="ARBA00041234"/>
    </source>
</evidence>
<dbReference type="Gene3D" id="4.10.280.10">
    <property type="entry name" value="Helix-loop-helix DNA-binding domain"/>
    <property type="match status" value="1"/>
</dbReference>
<dbReference type="CDD" id="cd18945">
    <property type="entry name" value="bHLH_E-protein_TCF4_E2-2"/>
    <property type="match status" value="1"/>
</dbReference>
<dbReference type="GO" id="GO:0046983">
    <property type="term" value="F:protein dimerization activity"/>
    <property type="evidence" value="ECO:0007669"/>
    <property type="project" value="InterPro"/>
</dbReference>
<dbReference type="PROSITE" id="PS50888">
    <property type="entry name" value="BHLH"/>
    <property type="match status" value="1"/>
</dbReference>
<feature type="region of interest" description="Disordered" evidence="8">
    <location>
        <begin position="275"/>
        <end position="317"/>
    </location>
</feature>
<feature type="compositionally biased region" description="Low complexity" evidence="8">
    <location>
        <begin position="365"/>
        <end position="377"/>
    </location>
</feature>
<feature type="region of interest" description="Disordered" evidence="8">
    <location>
        <begin position="24"/>
        <end position="52"/>
    </location>
</feature>
<evidence type="ECO:0000313" key="11">
    <source>
        <dbReference type="Proteomes" id="UP000694427"/>
    </source>
</evidence>
<feature type="compositionally biased region" description="Basic and acidic residues" evidence="8">
    <location>
        <begin position="394"/>
        <end position="411"/>
    </location>
</feature>
<name>A0A8C1R206_CYPCA</name>
<keyword evidence="3" id="KW-0238">DNA-binding</keyword>
<evidence type="ECO:0000256" key="1">
    <source>
        <dbReference type="ARBA" id="ARBA00004123"/>
    </source>
</evidence>
<dbReference type="SUPFAM" id="SSF47459">
    <property type="entry name" value="HLH, helix-loop-helix DNA-binding domain"/>
    <property type="match status" value="1"/>
</dbReference>
<dbReference type="AlphaFoldDB" id="A0A8C1R206"/>
<dbReference type="InterPro" id="IPR036638">
    <property type="entry name" value="HLH_DNA-bd_sf"/>
</dbReference>
<dbReference type="Ensembl" id="ENSCCRT00010090337.1">
    <property type="protein sequence ID" value="ENSCCRP00010081419.1"/>
    <property type="gene ID" value="ENSCCRG00010035599.1"/>
</dbReference>
<dbReference type="Proteomes" id="UP000694427">
    <property type="component" value="Unplaced"/>
</dbReference>
<feature type="compositionally biased region" description="Polar residues" evidence="8">
    <location>
        <begin position="355"/>
        <end position="364"/>
    </location>
</feature>
<evidence type="ECO:0000256" key="5">
    <source>
        <dbReference type="ARBA" id="ARBA00023242"/>
    </source>
</evidence>
<protein>
    <recommendedName>
        <fullName evidence="6">Transcription factor E2-alpha</fullName>
    </recommendedName>
    <alternativeName>
        <fullName evidence="7">Transcription factor 3</fullName>
    </alternativeName>
</protein>
<evidence type="ECO:0000256" key="8">
    <source>
        <dbReference type="SAM" id="MobiDB-lite"/>
    </source>
</evidence>